<evidence type="ECO:0000313" key="3">
    <source>
        <dbReference type="EMBL" id="MBB6392386.1"/>
    </source>
</evidence>
<keyword evidence="2" id="KW-0812">Transmembrane</keyword>
<keyword evidence="2" id="KW-0472">Membrane</keyword>
<protein>
    <submittedName>
        <fullName evidence="3">Uncharacterized protein</fullName>
    </submittedName>
</protein>
<feature type="compositionally biased region" description="Polar residues" evidence="1">
    <location>
        <begin position="151"/>
        <end position="160"/>
    </location>
</feature>
<dbReference type="RefSeq" id="WP_184751459.1">
    <property type="nucleotide sequence ID" value="NZ_BAAAJR010000013.1"/>
</dbReference>
<sequence length="186" mass="19479">MDGRRRYALGGAAIVTASAALVIAVAMTNTAALEDSPGDALGHAGIVVPDATPAVPTPEVPPTPEPEPEEPETAEPAAPVADPSETVAAPSPIEVTVVPDDSQMSAWDAATLRAWAEEHDWSSARIERWLDNIERLRAGSDAADAEDVHSGWTSSQTSVTGSSDWSWDRGSGDGADQSRDSPDRRD</sequence>
<gene>
    <name evidence="3" type="ORF">HD594_002699</name>
</gene>
<feature type="region of interest" description="Disordered" evidence="1">
    <location>
        <begin position="140"/>
        <end position="186"/>
    </location>
</feature>
<evidence type="ECO:0000256" key="2">
    <source>
        <dbReference type="SAM" id="Phobius"/>
    </source>
</evidence>
<comment type="caution">
    <text evidence="3">The sequence shown here is derived from an EMBL/GenBank/DDBJ whole genome shotgun (WGS) entry which is preliminary data.</text>
</comment>
<dbReference type="EMBL" id="JACHML010000001">
    <property type="protein sequence ID" value="MBB6392386.1"/>
    <property type="molecule type" value="Genomic_DNA"/>
</dbReference>
<evidence type="ECO:0000313" key="4">
    <source>
        <dbReference type="Proteomes" id="UP000537775"/>
    </source>
</evidence>
<keyword evidence="4" id="KW-1185">Reference proteome</keyword>
<feature type="region of interest" description="Disordered" evidence="1">
    <location>
        <begin position="43"/>
        <end position="92"/>
    </location>
</feature>
<dbReference type="Proteomes" id="UP000537775">
    <property type="component" value="Unassembled WGS sequence"/>
</dbReference>
<feature type="compositionally biased region" description="Basic and acidic residues" evidence="1">
    <location>
        <begin position="166"/>
        <end position="186"/>
    </location>
</feature>
<feature type="compositionally biased region" description="Low complexity" evidence="1">
    <location>
        <begin position="74"/>
        <end position="83"/>
    </location>
</feature>
<accession>A0A7X0KVM1</accession>
<proteinExistence type="predicted"/>
<keyword evidence="2" id="KW-1133">Transmembrane helix</keyword>
<name>A0A7X0KVM1_9MICO</name>
<organism evidence="3 4">
    <name type="scientific">Microbacterium thalassium</name>
    <dbReference type="NCBI Taxonomy" id="362649"/>
    <lineage>
        <taxon>Bacteria</taxon>
        <taxon>Bacillati</taxon>
        <taxon>Actinomycetota</taxon>
        <taxon>Actinomycetes</taxon>
        <taxon>Micrococcales</taxon>
        <taxon>Microbacteriaceae</taxon>
        <taxon>Microbacterium</taxon>
    </lineage>
</organism>
<feature type="compositionally biased region" description="Pro residues" evidence="1">
    <location>
        <begin position="55"/>
        <end position="65"/>
    </location>
</feature>
<dbReference type="AlphaFoldDB" id="A0A7X0KVM1"/>
<feature type="transmembrane region" description="Helical" evidence="2">
    <location>
        <begin position="7"/>
        <end position="27"/>
    </location>
</feature>
<evidence type="ECO:0000256" key="1">
    <source>
        <dbReference type="SAM" id="MobiDB-lite"/>
    </source>
</evidence>
<reference evidence="3 4" key="1">
    <citation type="submission" date="2020-08" db="EMBL/GenBank/DDBJ databases">
        <title>Sequencing the genomes of 1000 actinobacteria strains.</title>
        <authorList>
            <person name="Klenk H.-P."/>
        </authorList>
    </citation>
    <scope>NUCLEOTIDE SEQUENCE [LARGE SCALE GENOMIC DNA]</scope>
    <source>
        <strain evidence="3 4">DSM 12511</strain>
    </source>
</reference>